<accession>A0A8K0P1P2</accession>
<evidence type="ECO:0000313" key="2">
    <source>
        <dbReference type="EMBL" id="KAG8227854.1"/>
    </source>
</evidence>
<evidence type="ECO:0000256" key="1">
    <source>
        <dbReference type="SAM" id="MobiDB-lite"/>
    </source>
</evidence>
<dbReference type="Proteomes" id="UP000792457">
    <property type="component" value="Unassembled WGS sequence"/>
</dbReference>
<reference evidence="2" key="1">
    <citation type="submission" date="2013-04" db="EMBL/GenBank/DDBJ databases">
        <authorList>
            <person name="Qu J."/>
            <person name="Murali S.C."/>
            <person name="Bandaranaike D."/>
            <person name="Bellair M."/>
            <person name="Blankenburg K."/>
            <person name="Chao H."/>
            <person name="Dinh H."/>
            <person name="Doddapaneni H."/>
            <person name="Downs B."/>
            <person name="Dugan-Rocha S."/>
            <person name="Elkadiri S."/>
            <person name="Gnanaolivu R.D."/>
            <person name="Hernandez B."/>
            <person name="Javaid M."/>
            <person name="Jayaseelan J.C."/>
            <person name="Lee S."/>
            <person name="Li M."/>
            <person name="Ming W."/>
            <person name="Munidasa M."/>
            <person name="Muniz J."/>
            <person name="Nguyen L."/>
            <person name="Ongeri F."/>
            <person name="Osuji N."/>
            <person name="Pu L.-L."/>
            <person name="Puazo M."/>
            <person name="Qu C."/>
            <person name="Quiroz J."/>
            <person name="Raj R."/>
            <person name="Weissenberger G."/>
            <person name="Xin Y."/>
            <person name="Zou X."/>
            <person name="Han Y."/>
            <person name="Richards S."/>
            <person name="Worley K."/>
            <person name="Muzny D."/>
            <person name="Gibbs R."/>
        </authorList>
    </citation>
    <scope>NUCLEOTIDE SEQUENCE</scope>
    <source>
        <strain evidence="2">Sampled in the wild</strain>
    </source>
</reference>
<reference evidence="2" key="2">
    <citation type="submission" date="2017-10" db="EMBL/GenBank/DDBJ databases">
        <title>Ladona fulva Genome sequencing and assembly.</title>
        <authorList>
            <person name="Murali S."/>
            <person name="Richards S."/>
            <person name="Bandaranaike D."/>
            <person name="Bellair M."/>
            <person name="Blankenburg K."/>
            <person name="Chao H."/>
            <person name="Dinh H."/>
            <person name="Doddapaneni H."/>
            <person name="Dugan-Rocha S."/>
            <person name="Elkadiri S."/>
            <person name="Gnanaolivu R."/>
            <person name="Hernandez B."/>
            <person name="Skinner E."/>
            <person name="Javaid M."/>
            <person name="Lee S."/>
            <person name="Li M."/>
            <person name="Ming W."/>
            <person name="Munidasa M."/>
            <person name="Muniz J."/>
            <person name="Nguyen L."/>
            <person name="Hughes D."/>
            <person name="Osuji N."/>
            <person name="Pu L.-L."/>
            <person name="Puazo M."/>
            <person name="Qu C."/>
            <person name="Quiroz J."/>
            <person name="Raj R."/>
            <person name="Weissenberger G."/>
            <person name="Xin Y."/>
            <person name="Zou X."/>
            <person name="Han Y."/>
            <person name="Worley K."/>
            <person name="Muzny D."/>
            <person name="Gibbs R."/>
        </authorList>
    </citation>
    <scope>NUCLEOTIDE SEQUENCE</scope>
    <source>
        <strain evidence="2">Sampled in the wild</strain>
    </source>
</reference>
<sequence length="222" mass="24622">MPAAEVLIRANGVDRMADNIINNNSPVVRYSPPKHLPTLAENGKFAREERHVASAFAETTTSWNPELMSGSLTLLGPVNKHSQSVQVKVYRTSLEHFAVVYPQKKVCRPLGVLNLKNAHVERLGGETTKKGDEKDGETLGFVVRQRGFDSPFCLTFLLEAPYASPYFPFSAAPKRDLAKDLEQWMEAFRSSPSPPTSPQRSRRCATASKHPSCLAVVEEEEV</sequence>
<gene>
    <name evidence="2" type="ORF">J437_LFUL006477</name>
</gene>
<organism evidence="2 3">
    <name type="scientific">Ladona fulva</name>
    <name type="common">Scarce chaser dragonfly</name>
    <name type="synonym">Libellula fulva</name>
    <dbReference type="NCBI Taxonomy" id="123851"/>
    <lineage>
        <taxon>Eukaryota</taxon>
        <taxon>Metazoa</taxon>
        <taxon>Ecdysozoa</taxon>
        <taxon>Arthropoda</taxon>
        <taxon>Hexapoda</taxon>
        <taxon>Insecta</taxon>
        <taxon>Pterygota</taxon>
        <taxon>Palaeoptera</taxon>
        <taxon>Odonata</taxon>
        <taxon>Epiprocta</taxon>
        <taxon>Anisoptera</taxon>
        <taxon>Libelluloidea</taxon>
        <taxon>Libellulidae</taxon>
        <taxon>Ladona</taxon>
    </lineage>
</organism>
<evidence type="ECO:0000313" key="3">
    <source>
        <dbReference type="Proteomes" id="UP000792457"/>
    </source>
</evidence>
<feature type="region of interest" description="Disordered" evidence="1">
    <location>
        <begin position="188"/>
        <end position="210"/>
    </location>
</feature>
<dbReference type="AlphaFoldDB" id="A0A8K0P1P2"/>
<name>A0A8K0P1P2_LADFU</name>
<proteinExistence type="predicted"/>
<protein>
    <submittedName>
        <fullName evidence="2">Uncharacterized protein</fullName>
    </submittedName>
</protein>
<keyword evidence="3" id="KW-1185">Reference proteome</keyword>
<dbReference type="EMBL" id="KZ308344">
    <property type="protein sequence ID" value="KAG8227854.1"/>
    <property type="molecule type" value="Genomic_DNA"/>
</dbReference>
<comment type="caution">
    <text evidence="2">The sequence shown here is derived from an EMBL/GenBank/DDBJ whole genome shotgun (WGS) entry which is preliminary data.</text>
</comment>
<dbReference type="OrthoDB" id="6538124at2759"/>